<comment type="pathway">
    <text evidence="8">Protein modification; lipoprotein biosynthesis (N-acyl transfer).</text>
</comment>
<evidence type="ECO:0000256" key="2">
    <source>
        <dbReference type="ARBA" id="ARBA00022475"/>
    </source>
</evidence>
<keyword evidence="11" id="KW-1185">Reference proteome</keyword>
<feature type="transmembrane region" description="Helical" evidence="8">
    <location>
        <begin position="91"/>
        <end position="114"/>
    </location>
</feature>
<dbReference type="SUPFAM" id="SSF56317">
    <property type="entry name" value="Carbon-nitrogen hydrolase"/>
    <property type="match status" value="1"/>
</dbReference>
<organism evidence="10 11">
    <name type="scientific">Antiquaquibacter soli</name>
    <dbReference type="NCBI Taxonomy" id="3064523"/>
    <lineage>
        <taxon>Bacteria</taxon>
        <taxon>Bacillati</taxon>
        <taxon>Actinomycetota</taxon>
        <taxon>Actinomycetes</taxon>
        <taxon>Micrococcales</taxon>
        <taxon>Microbacteriaceae</taxon>
        <taxon>Antiquaquibacter</taxon>
    </lineage>
</organism>
<dbReference type="InterPro" id="IPR045378">
    <property type="entry name" value="LNT_N"/>
</dbReference>
<dbReference type="HAMAP" id="MF_01148">
    <property type="entry name" value="Lnt"/>
    <property type="match status" value="1"/>
</dbReference>
<dbReference type="PROSITE" id="PS50263">
    <property type="entry name" value="CN_HYDROLASE"/>
    <property type="match status" value="1"/>
</dbReference>
<dbReference type="PANTHER" id="PTHR38686">
    <property type="entry name" value="APOLIPOPROTEIN N-ACYLTRANSFERASE"/>
    <property type="match status" value="1"/>
</dbReference>
<gene>
    <name evidence="8 10" type="primary">lnt</name>
    <name evidence="10" type="ORF">Q5716_06485</name>
</gene>
<feature type="transmembrane region" description="Helical" evidence="8">
    <location>
        <begin position="126"/>
        <end position="148"/>
    </location>
</feature>
<dbReference type="Proteomes" id="UP001241072">
    <property type="component" value="Unassembled WGS sequence"/>
</dbReference>
<keyword evidence="6 8" id="KW-0472">Membrane</keyword>
<dbReference type="Pfam" id="PF20154">
    <property type="entry name" value="LNT_N"/>
    <property type="match status" value="1"/>
</dbReference>
<keyword evidence="7 8" id="KW-0012">Acyltransferase</keyword>
<keyword evidence="2 8" id="KW-1003">Cell membrane</keyword>
<evidence type="ECO:0000313" key="11">
    <source>
        <dbReference type="Proteomes" id="UP001241072"/>
    </source>
</evidence>
<comment type="catalytic activity">
    <reaction evidence="8">
        <text>N-terminal S-1,2-diacyl-sn-glyceryl-L-cysteinyl-[lipoprotein] + a glycerophospholipid = N-acyl-S-1,2-diacyl-sn-glyceryl-L-cysteinyl-[lipoprotein] + a 2-acyl-sn-glycero-3-phospholipid + H(+)</text>
        <dbReference type="Rhea" id="RHEA:48228"/>
        <dbReference type="Rhea" id="RHEA-COMP:14681"/>
        <dbReference type="Rhea" id="RHEA-COMP:14684"/>
        <dbReference type="ChEBI" id="CHEBI:15378"/>
        <dbReference type="ChEBI" id="CHEBI:136912"/>
        <dbReference type="ChEBI" id="CHEBI:140656"/>
        <dbReference type="ChEBI" id="CHEBI:140657"/>
        <dbReference type="ChEBI" id="CHEBI:140660"/>
        <dbReference type="EC" id="2.3.1.269"/>
    </reaction>
</comment>
<dbReference type="CDD" id="cd07571">
    <property type="entry name" value="ALP_N-acyl_transferase"/>
    <property type="match status" value="1"/>
</dbReference>
<evidence type="ECO:0000259" key="9">
    <source>
        <dbReference type="PROSITE" id="PS50263"/>
    </source>
</evidence>
<comment type="subcellular location">
    <subcellularLocation>
        <location evidence="1 8">Cell membrane</location>
        <topology evidence="1 8">Multi-pass membrane protein</topology>
    </subcellularLocation>
</comment>
<evidence type="ECO:0000256" key="1">
    <source>
        <dbReference type="ARBA" id="ARBA00004651"/>
    </source>
</evidence>
<protein>
    <recommendedName>
        <fullName evidence="8">Apolipoprotein N-acyltransferase</fullName>
        <shortName evidence="8">ALP N-acyltransferase</shortName>
        <ecNumber evidence="8">2.3.1.269</ecNumber>
    </recommendedName>
</protein>
<feature type="transmembrane region" description="Helical" evidence="8">
    <location>
        <begin position="38"/>
        <end position="55"/>
    </location>
</feature>
<evidence type="ECO:0000256" key="6">
    <source>
        <dbReference type="ARBA" id="ARBA00023136"/>
    </source>
</evidence>
<feature type="domain" description="CN hydrolase" evidence="9">
    <location>
        <begin position="227"/>
        <end position="472"/>
    </location>
</feature>
<dbReference type="NCBIfam" id="TIGR00546">
    <property type="entry name" value="lnt"/>
    <property type="match status" value="1"/>
</dbReference>
<keyword evidence="5 8" id="KW-1133">Transmembrane helix</keyword>
<dbReference type="InterPro" id="IPR004563">
    <property type="entry name" value="Apolipo_AcylTrfase"/>
</dbReference>
<comment type="similarity">
    <text evidence="8">Belongs to the CN hydrolase family. Apolipoprotein N-acyltransferase subfamily.</text>
</comment>
<dbReference type="PANTHER" id="PTHR38686:SF1">
    <property type="entry name" value="APOLIPOPROTEIN N-ACYLTRANSFERASE"/>
    <property type="match status" value="1"/>
</dbReference>
<name>A0ABT9BN59_9MICO</name>
<dbReference type="EMBL" id="JAUQUB010000001">
    <property type="protein sequence ID" value="MDO7881873.1"/>
    <property type="molecule type" value="Genomic_DNA"/>
</dbReference>
<evidence type="ECO:0000313" key="10">
    <source>
        <dbReference type="EMBL" id="MDO7881873.1"/>
    </source>
</evidence>
<dbReference type="InterPro" id="IPR036526">
    <property type="entry name" value="C-N_Hydrolase_sf"/>
</dbReference>
<accession>A0ABT9BN59</accession>
<dbReference type="InterPro" id="IPR003010">
    <property type="entry name" value="C-N_Hydrolase"/>
</dbReference>
<comment type="caution">
    <text evidence="10">The sequence shown here is derived from an EMBL/GenBank/DDBJ whole genome shotgun (WGS) entry which is preliminary data.</text>
</comment>
<reference evidence="10 11" key="1">
    <citation type="submission" date="2023-07" db="EMBL/GenBank/DDBJ databases">
        <title>Protaetiibacter sp. nov WY-16 isolated from soil.</title>
        <authorList>
            <person name="Liu B."/>
            <person name="Wan Y."/>
        </authorList>
    </citation>
    <scope>NUCLEOTIDE SEQUENCE [LARGE SCALE GENOMIC DNA]</scope>
    <source>
        <strain evidence="10 11">WY-16</strain>
    </source>
</reference>
<evidence type="ECO:0000256" key="3">
    <source>
        <dbReference type="ARBA" id="ARBA00022679"/>
    </source>
</evidence>
<feature type="transmembrane region" description="Helical" evidence="8">
    <location>
        <begin position="199"/>
        <end position="219"/>
    </location>
</feature>
<keyword evidence="3 8" id="KW-0808">Transferase</keyword>
<evidence type="ECO:0000256" key="5">
    <source>
        <dbReference type="ARBA" id="ARBA00022989"/>
    </source>
</evidence>
<feature type="transmembrane region" description="Helical" evidence="8">
    <location>
        <begin position="168"/>
        <end position="187"/>
    </location>
</feature>
<dbReference type="Gene3D" id="3.60.110.10">
    <property type="entry name" value="Carbon-nitrogen hydrolase"/>
    <property type="match status" value="1"/>
</dbReference>
<evidence type="ECO:0000256" key="7">
    <source>
        <dbReference type="ARBA" id="ARBA00023315"/>
    </source>
</evidence>
<sequence length="521" mass="55352">MSAEYPRVVKPILPLWAAVLVAAASGPILDAGFPDKDVWPLTLVGIALVLVSLVGRRIASAILVGFLAGAAFYFTHIQWAALFLGPLPMSALAVLESLFFAGGAVAISLAYRWIPIAFPSTAGRLGLLPVALAGVWTAREAWASVWPYGGFAWGRVALSQSEGPFAPLFSWVGVSGVSFLMVLLVAIAIESVRMTGLPVISRIAAPVGLATAVLVAPLYPVASSGTMTVAAVQGNGRAGYFDGADAGELLQAQLDATEPLFGTPVDVVVWPEGTTYRDPLRDPTTTAVFEFVSEQMDAPLVAQGVSERDGRFYNTAVLWQSGEGALDYYDKKHPVPFGEYIPDRSFWRPFAPDLIDLIQREYTPGTTDNVVDIGGVIAGINICFDIVDDQILTESVEQGAEIIFASSNNADFGRTDESVQQLATARIRAIELGRTVVNISTVGISAMIAPDGSTISRLPWFEPGSMVEEVPLSTTTTPAVLLGRQVEWFVAGLGLGAIVVAGLSARATRTPRRREGDEALT</sequence>
<dbReference type="Pfam" id="PF00795">
    <property type="entry name" value="CN_hydrolase"/>
    <property type="match status" value="1"/>
</dbReference>
<proteinExistence type="inferred from homology"/>
<dbReference type="EC" id="2.3.1.269" evidence="8"/>
<evidence type="ECO:0000256" key="8">
    <source>
        <dbReference type="HAMAP-Rule" id="MF_01148"/>
    </source>
</evidence>
<feature type="transmembrane region" description="Helical" evidence="8">
    <location>
        <begin position="62"/>
        <end position="85"/>
    </location>
</feature>
<evidence type="ECO:0000256" key="4">
    <source>
        <dbReference type="ARBA" id="ARBA00022692"/>
    </source>
</evidence>
<feature type="transmembrane region" description="Helical" evidence="8">
    <location>
        <begin position="12"/>
        <end position="32"/>
    </location>
</feature>
<comment type="function">
    <text evidence="8">Catalyzes the phospholipid dependent N-acylation of the N-terminal cysteine of apolipoprotein, the last step in lipoprotein maturation.</text>
</comment>
<keyword evidence="4 8" id="KW-0812">Transmembrane</keyword>
<dbReference type="RefSeq" id="WP_305002267.1">
    <property type="nucleotide sequence ID" value="NZ_JAUQUB010000001.1"/>
</dbReference>
<feature type="transmembrane region" description="Helical" evidence="8">
    <location>
        <begin position="488"/>
        <end position="505"/>
    </location>
</feature>